<dbReference type="InterPro" id="IPR002641">
    <property type="entry name" value="PNPLA_dom"/>
</dbReference>
<dbReference type="Proteomes" id="UP000320531">
    <property type="component" value="Unassembled WGS sequence"/>
</dbReference>
<dbReference type="AlphaFoldDB" id="A0A558GH73"/>
<dbReference type="GO" id="GO:0016787">
    <property type="term" value="F:hydrolase activity"/>
    <property type="evidence" value="ECO:0007669"/>
    <property type="project" value="UniProtKB-UniRule"/>
</dbReference>
<dbReference type="PROSITE" id="PS51635">
    <property type="entry name" value="PNPLA"/>
    <property type="match status" value="1"/>
</dbReference>
<accession>A0A558GH73</accession>
<keyword evidence="2" id="KW-0378">Hydrolase</keyword>
<keyword evidence="1 2" id="KW-0443">Lipid metabolism</keyword>
<feature type="short sequence motif" description="GXSXG" evidence="2">
    <location>
        <begin position="40"/>
        <end position="44"/>
    </location>
</feature>
<keyword evidence="2" id="KW-0442">Lipid degradation</keyword>
<dbReference type="Pfam" id="PF01734">
    <property type="entry name" value="Patatin"/>
    <property type="match status" value="1"/>
</dbReference>
<feature type="active site" description="Proton acceptor" evidence="2">
    <location>
        <position position="165"/>
    </location>
</feature>
<dbReference type="EMBL" id="VMTY01000036">
    <property type="protein sequence ID" value="TVU56225.1"/>
    <property type="molecule type" value="Genomic_DNA"/>
</dbReference>
<comment type="caution">
    <text evidence="2">Lacks conserved residue(s) required for the propagation of feature annotation.</text>
</comment>
<dbReference type="RefSeq" id="WP_070710693.1">
    <property type="nucleotide sequence ID" value="NZ_JBIPJZ010000031.1"/>
</dbReference>
<dbReference type="InterPro" id="IPR016035">
    <property type="entry name" value="Acyl_Trfase/lysoPLipase"/>
</dbReference>
<dbReference type="Pfam" id="PF19890">
    <property type="entry name" value="DUF6363"/>
    <property type="match status" value="1"/>
</dbReference>
<reference evidence="4 5" key="1">
    <citation type="submission" date="2019-07" db="EMBL/GenBank/DDBJ databases">
        <title>Draft genome of C. aurimucosum strain 14-2523.</title>
        <authorList>
            <person name="Pacheco L.G.C."/>
            <person name="Aguiar E.R.G.R."/>
            <person name="Navas J."/>
            <person name="Santos C.S."/>
            <person name="Rocha D.J.P.G."/>
        </authorList>
    </citation>
    <scope>NUCLEOTIDE SEQUENCE [LARGE SCALE GENOMIC DNA]</scope>
    <source>
        <strain evidence="4 5">14-2523</strain>
    </source>
</reference>
<evidence type="ECO:0000259" key="3">
    <source>
        <dbReference type="PROSITE" id="PS51635"/>
    </source>
</evidence>
<dbReference type="InterPro" id="IPR037483">
    <property type="entry name" value="YjjU-like"/>
</dbReference>
<feature type="short sequence motif" description="DGA/G" evidence="2">
    <location>
        <begin position="165"/>
        <end position="167"/>
    </location>
</feature>
<dbReference type="CDD" id="cd07208">
    <property type="entry name" value="Pat_hypo_Ecoli_yjju_like"/>
    <property type="match status" value="1"/>
</dbReference>
<name>A0A558GH73_9CORY</name>
<dbReference type="GO" id="GO:0016042">
    <property type="term" value="P:lipid catabolic process"/>
    <property type="evidence" value="ECO:0007669"/>
    <property type="project" value="UniProtKB-UniRule"/>
</dbReference>
<dbReference type="SUPFAM" id="SSF52151">
    <property type="entry name" value="FabD/lysophospholipase-like"/>
    <property type="match status" value="1"/>
</dbReference>
<dbReference type="InterPro" id="IPR045943">
    <property type="entry name" value="DUF6363"/>
</dbReference>
<evidence type="ECO:0000313" key="4">
    <source>
        <dbReference type="EMBL" id="TVU56225.1"/>
    </source>
</evidence>
<dbReference type="Gene3D" id="3.40.1090.10">
    <property type="entry name" value="Cytosolic phospholipase A2 catalytic domain"/>
    <property type="match status" value="1"/>
</dbReference>
<feature type="domain" description="PNPLA" evidence="3">
    <location>
        <begin position="9"/>
        <end position="180"/>
    </location>
</feature>
<gene>
    <name evidence="4" type="ORF">FQK23_09580</name>
</gene>
<proteinExistence type="predicted"/>
<protein>
    <submittedName>
        <fullName evidence="4">Patatin family protein</fullName>
    </submittedName>
</protein>
<feature type="active site" description="Nucleophile" evidence="2">
    <location>
        <position position="42"/>
    </location>
</feature>
<evidence type="ECO:0000256" key="1">
    <source>
        <dbReference type="ARBA" id="ARBA00023098"/>
    </source>
</evidence>
<evidence type="ECO:0000256" key="2">
    <source>
        <dbReference type="PROSITE-ProRule" id="PRU01161"/>
    </source>
</evidence>
<organism evidence="4 5">
    <name type="scientific">Corynebacterium aurimucosum</name>
    <dbReference type="NCBI Taxonomy" id="169292"/>
    <lineage>
        <taxon>Bacteria</taxon>
        <taxon>Bacillati</taxon>
        <taxon>Actinomycetota</taxon>
        <taxon>Actinomycetes</taxon>
        <taxon>Mycobacteriales</taxon>
        <taxon>Corynebacteriaceae</taxon>
        <taxon>Corynebacterium</taxon>
    </lineage>
</organism>
<sequence length="289" mass="31988">MIDAKDTALVIEGGGMRNSYTAACIVKLLQEEVEFGWVGGVSAGSSHTVNFLSRDVSRSEESFVDFAKNPSFGGLGSLLRGSGYFNAEFIYEKAADQDMPFDWEAFEANPAQMCISAARADTGESVYWGREDIKTQDDLMVRVRASSTLPLIMPMRVIDGVPYVDGAMGESGGILIEQAEKAGFEKFLFLGSKPRGYVRPEVGRPAALRRVFRKYPAVAEAMIARPPRYNASKELLLELEKKGRAQLFFPEDMQVASTERSVTKLRANYEAGRAQTYAEWPAWKEFLGS</sequence>
<evidence type="ECO:0000313" key="5">
    <source>
        <dbReference type="Proteomes" id="UP000320531"/>
    </source>
</evidence>
<comment type="caution">
    <text evidence="4">The sequence shown here is derived from an EMBL/GenBank/DDBJ whole genome shotgun (WGS) entry which is preliminary data.</text>
</comment>